<dbReference type="Gene3D" id="1.25.40.990">
    <property type="match status" value="1"/>
</dbReference>
<organism evidence="3 4">
    <name type="scientific">Rubroshorea leprosula</name>
    <dbReference type="NCBI Taxonomy" id="152421"/>
    <lineage>
        <taxon>Eukaryota</taxon>
        <taxon>Viridiplantae</taxon>
        <taxon>Streptophyta</taxon>
        <taxon>Embryophyta</taxon>
        <taxon>Tracheophyta</taxon>
        <taxon>Spermatophyta</taxon>
        <taxon>Magnoliopsida</taxon>
        <taxon>eudicotyledons</taxon>
        <taxon>Gunneridae</taxon>
        <taxon>Pentapetalae</taxon>
        <taxon>rosids</taxon>
        <taxon>malvids</taxon>
        <taxon>Malvales</taxon>
        <taxon>Dipterocarpaceae</taxon>
        <taxon>Rubroshorea</taxon>
    </lineage>
</organism>
<dbReference type="GO" id="GO:0005737">
    <property type="term" value="C:cytoplasm"/>
    <property type="evidence" value="ECO:0007669"/>
    <property type="project" value="TreeGrafter"/>
</dbReference>
<dbReference type="PROSITE" id="PS50250">
    <property type="entry name" value="PCI"/>
    <property type="match status" value="1"/>
</dbReference>
<feature type="region of interest" description="Disordered" evidence="1">
    <location>
        <begin position="165"/>
        <end position="197"/>
    </location>
</feature>
<feature type="compositionally biased region" description="Basic and acidic residues" evidence="1">
    <location>
        <begin position="908"/>
        <end position="919"/>
    </location>
</feature>
<dbReference type="GO" id="GO:0006406">
    <property type="term" value="P:mRNA export from nucleus"/>
    <property type="evidence" value="ECO:0007669"/>
    <property type="project" value="TreeGrafter"/>
</dbReference>
<feature type="compositionally biased region" description="Polar residues" evidence="1">
    <location>
        <begin position="58"/>
        <end position="72"/>
    </location>
</feature>
<dbReference type="GO" id="GO:0070390">
    <property type="term" value="C:transcription export complex 2"/>
    <property type="evidence" value="ECO:0007669"/>
    <property type="project" value="TreeGrafter"/>
</dbReference>
<feature type="region of interest" description="Disordered" evidence="1">
    <location>
        <begin position="123"/>
        <end position="143"/>
    </location>
</feature>
<feature type="region of interest" description="Disordered" evidence="1">
    <location>
        <begin position="375"/>
        <end position="394"/>
    </location>
</feature>
<dbReference type="EMBL" id="BPVZ01000132">
    <property type="protein sequence ID" value="GKV39099.1"/>
    <property type="molecule type" value="Genomic_DNA"/>
</dbReference>
<proteinExistence type="predicted"/>
<evidence type="ECO:0000313" key="3">
    <source>
        <dbReference type="EMBL" id="GKV39099.1"/>
    </source>
</evidence>
<protein>
    <recommendedName>
        <fullName evidence="2">PCI domain-containing protein</fullName>
    </recommendedName>
</protein>
<sequence>MEGIGFGRGSGPKVDPKLPNPFDSLRHPSPPSAAVRPTRGPEAANRVSTPPPAFVNPTHANRTLSAGVQRTIESPLKWDDGQRSPLKEYDAQTHPRPTAAMSLIARRGSETSVSAKITQFPELKRTRSPTSFSRNEDVSRYSSQASFQSNLELVVHNYGHSFPPTTQSPSSALGSKFHPTAVSSQRPGLQSSVQQDKHAKLPANLPNLLSRQNQSLPSSYVNPFFHRKSPANQLTDIPKGIRFQPMESAKEVSEEYPQFVQNDPRRPSASPPRLGATSNVLLNTHDSRISQRDLPMQNNKVSTMDKITSLPVSKRTRSPPLALQDEVLLATSSNRQDENEREMQAKAKRLARFKPELSEAVEMRRTNKLDEKISANRHQQSMEERRKFVGDNSTESAGDFIEGNASSDFEGLETSSVIVGLCPDMCPESERAERERKGDLDQYERLDGDRNQTSKFLAVKKYNRTAEREASLIRPMPVLQKTIDYLLNLLDQPYDGRFLGIYNFLWDRMRAIRMDLRMQHIFDQGAITMLEQMIRLHIIAMHELCEYTKGEGFAEGFDAHLNIEQMNKTSVELFQMYDDHRKKGINVPSEREFRGYYALLKLDKHPGYKVEPAELSLDLAKMTPEIRQTPEVLFARNVARACRTGNFVAFFRLARKSSYLQACLMHAHFSKLRTQALASLHCSLQGNQGLPVNLVARWLGMEEEEDIESLLEYHGFSIKEYEEPYMVKEGPLLNAESDYPTKCSRLVQLKRLGSISEDVSASSEMVSLPVEAPREKQPDKIYKHDPIVTDVKKADEEMPDWVVISPPKDQTRVQLMSGTSIVDHRSQDGHPKISTFSLWNLPKAHSSPRSQPANIEVVKKHDFKIFPQRGMEGMPSHIISRTTLTERSPSGKYDNSVESPGPQSTVIDELKSQPDRSPSDKYNNNVENLVPETRAVDNFKSPERLTSGKYDYYTVETSVLRGVTINEMEEDEGPLDTSQEIQTDVVMTNCHDEFADAKLKLILRLWRRRSARLRDLREQRQLVAEAALSSLSLGPPIQYNKNRVPVGELDFDNVMRERYEKRERSWSRLNVSDVAAGILGQRNPNAKCLCWKIVLCSYVNGLEGGPLMQKSQLANCAAGSWLFSKLMPSREETDCDLIASYPGMSIWKKWVPSQSGMHDMTCCLSVVKETKVDNLNETVNGASAVLYLVSERIPWKLQKVLLHNLMISIPSGSSLPLLILCESFSGEISDPSSIIANELSLHDLDKSRVSSFSVVFLAGNLQLGQPDVFFSDEQLRKGLQWLASESPLQPALQSIKLRKLVMSQLSPSLEMLDKMSGHDVGPNHCIFAFNKAVDWSLGEIVAAAKANPTSWPCPEINLLEDSSDEHLVVKWYLPSVGWSSTAATTPLECALRECRLPSFSDDISWLHRGSSFVQEIKNQRVQLQNCLIRYLTQSSKMMGVPLATEEACIMLQRSTRLELSNLSYHVVPNWVMIFQRIFNWRLMSLCTGAPSSAYVLESHLSDKLEDLDKLCLEHSTPLHCFRQPSLDEVIEVGCSPLKSGRGEFETQAFQPEIMSNGEIQNPALTSILTEDEEDPSHKGKQLVVAEDVTPLTTKVNDHNGQTFAAVGESEKINKLLEQCNMIQNSIDEKLSIFF</sequence>
<dbReference type="PANTHER" id="PTHR12436">
    <property type="entry name" value="80 KDA MCM3-ASSOCIATED PROTEIN"/>
    <property type="match status" value="1"/>
</dbReference>
<keyword evidence="4" id="KW-1185">Reference proteome</keyword>
<feature type="region of interest" description="Disordered" evidence="1">
    <location>
        <begin position="869"/>
        <end position="925"/>
    </location>
</feature>
<evidence type="ECO:0000313" key="4">
    <source>
        <dbReference type="Proteomes" id="UP001054252"/>
    </source>
</evidence>
<comment type="caution">
    <text evidence="3">The sequence shown here is derived from an EMBL/GenBank/DDBJ whole genome shotgun (WGS) entry which is preliminary data.</text>
</comment>
<feature type="compositionally biased region" description="Basic and acidic residues" evidence="1">
    <location>
        <begin position="375"/>
        <end position="389"/>
    </location>
</feature>
<gene>
    <name evidence="3" type="ORF">SLEP1_g46914</name>
</gene>
<feature type="compositionally biased region" description="Gly residues" evidence="1">
    <location>
        <begin position="1"/>
        <end position="10"/>
    </location>
</feature>
<dbReference type="InterPro" id="IPR005062">
    <property type="entry name" value="SAC3/GANP/THP3_conserved"/>
</dbReference>
<dbReference type="InterPro" id="IPR000717">
    <property type="entry name" value="PCI_dom"/>
</dbReference>
<feature type="compositionally biased region" description="Polar residues" evidence="1">
    <location>
        <begin position="879"/>
        <end position="888"/>
    </location>
</feature>
<feature type="domain" description="PCI" evidence="2">
    <location>
        <begin position="562"/>
        <end position="751"/>
    </location>
</feature>
<accession>A0AAV5LQG6</accession>
<evidence type="ECO:0000256" key="1">
    <source>
        <dbReference type="SAM" id="MobiDB-lite"/>
    </source>
</evidence>
<dbReference type="Pfam" id="PF03399">
    <property type="entry name" value="SAC3_GANP"/>
    <property type="match status" value="1"/>
</dbReference>
<dbReference type="InterPro" id="IPR045107">
    <property type="entry name" value="SAC3/GANP/THP3"/>
</dbReference>
<reference evidence="3 4" key="1">
    <citation type="journal article" date="2021" name="Commun. Biol.">
        <title>The genome of Shorea leprosula (Dipterocarpaceae) highlights the ecological relevance of drought in aseasonal tropical rainforests.</title>
        <authorList>
            <person name="Ng K.K.S."/>
            <person name="Kobayashi M.J."/>
            <person name="Fawcett J.A."/>
            <person name="Hatakeyama M."/>
            <person name="Paape T."/>
            <person name="Ng C.H."/>
            <person name="Ang C.C."/>
            <person name="Tnah L.H."/>
            <person name="Lee C.T."/>
            <person name="Nishiyama T."/>
            <person name="Sese J."/>
            <person name="O'Brien M.J."/>
            <person name="Copetti D."/>
            <person name="Mohd Noor M.I."/>
            <person name="Ong R.C."/>
            <person name="Putra M."/>
            <person name="Sireger I.Z."/>
            <person name="Indrioko S."/>
            <person name="Kosugi Y."/>
            <person name="Izuno A."/>
            <person name="Isagi Y."/>
            <person name="Lee S.L."/>
            <person name="Shimizu K.K."/>
        </authorList>
    </citation>
    <scope>NUCLEOTIDE SEQUENCE [LARGE SCALE GENOMIC DNA]</scope>
    <source>
        <strain evidence="3">214</strain>
    </source>
</reference>
<dbReference type="FunFam" id="1.25.40.990:FF:000004">
    <property type="entry name" value="Putative peptidase C48 domain family protein"/>
    <property type="match status" value="1"/>
</dbReference>
<feature type="compositionally biased region" description="Polar residues" evidence="1">
    <location>
        <begin position="896"/>
        <end position="906"/>
    </location>
</feature>
<dbReference type="PANTHER" id="PTHR12436:SF17">
    <property type="entry name" value="SAC3 FAMILY PROTEIN B"/>
    <property type="match status" value="1"/>
</dbReference>
<dbReference type="Proteomes" id="UP001054252">
    <property type="component" value="Unassembled WGS sequence"/>
</dbReference>
<feature type="compositionally biased region" description="Polar residues" evidence="1">
    <location>
        <begin position="181"/>
        <end position="194"/>
    </location>
</feature>
<feature type="compositionally biased region" description="Basic and acidic residues" evidence="1">
    <location>
        <begin position="76"/>
        <end position="93"/>
    </location>
</feature>
<name>A0AAV5LQG6_9ROSI</name>
<evidence type="ECO:0000259" key="2">
    <source>
        <dbReference type="PROSITE" id="PS50250"/>
    </source>
</evidence>
<feature type="region of interest" description="Disordered" evidence="1">
    <location>
        <begin position="1"/>
        <end position="96"/>
    </location>
</feature>